<accession>A0A8K0G036</accession>
<evidence type="ECO:0000313" key="2">
    <source>
        <dbReference type="EMBL" id="KAF2886920.1"/>
    </source>
</evidence>
<proteinExistence type="predicted"/>
<name>A0A8K0G036_IGNLU</name>
<feature type="signal peptide" evidence="1">
    <location>
        <begin position="1"/>
        <end position="21"/>
    </location>
</feature>
<protein>
    <recommendedName>
        <fullName evidence="4">Protein sleepless</fullName>
    </recommendedName>
</protein>
<feature type="chain" id="PRO_5035480889" description="Protein sleepless" evidence="1">
    <location>
        <begin position="22"/>
        <end position="104"/>
    </location>
</feature>
<dbReference type="InterPro" id="IPR045860">
    <property type="entry name" value="Snake_toxin-like_sf"/>
</dbReference>
<dbReference type="Proteomes" id="UP000801492">
    <property type="component" value="Unassembled WGS sequence"/>
</dbReference>
<comment type="caution">
    <text evidence="2">The sequence shown here is derived from an EMBL/GenBank/DDBJ whole genome shotgun (WGS) entry which is preliminary data.</text>
</comment>
<dbReference type="EMBL" id="VTPC01085988">
    <property type="protein sequence ID" value="KAF2886920.1"/>
    <property type="molecule type" value="Genomic_DNA"/>
</dbReference>
<keyword evidence="1" id="KW-0732">Signal</keyword>
<evidence type="ECO:0000313" key="3">
    <source>
        <dbReference type="Proteomes" id="UP000801492"/>
    </source>
</evidence>
<evidence type="ECO:0000256" key="1">
    <source>
        <dbReference type="SAM" id="SignalP"/>
    </source>
</evidence>
<reference evidence="2" key="1">
    <citation type="submission" date="2019-08" db="EMBL/GenBank/DDBJ databases">
        <title>The genome of the North American firefly Photinus pyralis.</title>
        <authorList>
            <consortium name="Photinus pyralis genome working group"/>
            <person name="Fallon T.R."/>
            <person name="Sander Lower S.E."/>
            <person name="Weng J.-K."/>
        </authorList>
    </citation>
    <scope>NUCLEOTIDE SEQUENCE</scope>
    <source>
        <strain evidence="2">TRF0915ILg1</strain>
        <tissue evidence="2">Whole body</tissue>
    </source>
</reference>
<organism evidence="2 3">
    <name type="scientific">Ignelater luminosus</name>
    <name type="common">Cucubano</name>
    <name type="synonym">Pyrophorus luminosus</name>
    <dbReference type="NCBI Taxonomy" id="2038154"/>
    <lineage>
        <taxon>Eukaryota</taxon>
        <taxon>Metazoa</taxon>
        <taxon>Ecdysozoa</taxon>
        <taxon>Arthropoda</taxon>
        <taxon>Hexapoda</taxon>
        <taxon>Insecta</taxon>
        <taxon>Pterygota</taxon>
        <taxon>Neoptera</taxon>
        <taxon>Endopterygota</taxon>
        <taxon>Coleoptera</taxon>
        <taxon>Polyphaga</taxon>
        <taxon>Elateriformia</taxon>
        <taxon>Elateroidea</taxon>
        <taxon>Elateridae</taxon>
        <taxon>Agrypninae</taxon>
        <taxon>Pyrophorini</taxon>
        <taxon>Ignelater</taxon>
    </lineage>
</organism>
<dbReference type="SUPFAM" id="SSF57302">
    <property type="entry name" value="Snake toxin-like"/>
    <property type="match status" value="1"/>
</dbReference>
<gene>
    <name evidence="2" type="ORF">ILUMI_19253</name>
</gene>
<evidence type="ECO:0008006" key="4">
    <source>
        <dbReference type="Google" id="ProtNLM"/>
    </source>
</evidence>
<dbReference type="AlphaFoldDB" id="A0A8K0G036"/>
<keyword evidence="3" id="KW-1185">Reference proteome</keyword>
<sequence>MASKIVFSVVVLLALVQLGLCLQCYKCSTEEHGDACLHPTDDTNVEECSENQVCASHFVVDTTEKTQSYDRGCAGPTDCLKSRAVLIGCITCPGDKCNTHTIPV</sequence>